<dbReference type="RefSeq" id="XP_016608812.1">
    <property type="nucleotide sequence ID" value="XM_016752135.1"/>
</dbReference>
<dbReference type="EMBL" id="KQ257455">
    <property type="protein sequence ID" value="KND00773.1"/>
    <property type="molecule type" value="Genomic_DNA"/>
</dbReference>
<protein>
    <recommendedName>
        <fullName evidence="5">CNH domain-containing protein</fullName>
    </recommendedName>
</protein>
<dbReference type="InterPro" id="IPR019452">
    <property type="entry name" value="VPS39/TGF_beta_rcpt-assoc_1"/>
</dbReference>
<dbReference type="PANTHER" id="PTHR12894">
    <property type="entry name" value="CNH DOMAIN CONTAINING"/>
    <property type="match status" value="1"/>
</dbReference>
<dbReference type="Pfam" id="PF00780">
    <property type="entry name" value="CNH"/>
    <property type="match status" value="1"/>
</dbReference>
<dbReference type="GO" id="GO:0000329">
    <property type="term" value="C:fungal-type vacuole membrane"/>
    <property type="evidence" value="ECO:0007669"/>
    <property type="project" value="TreeGrafter"/>
</dbReference>
<evidence type="ECO:0000256" key="3">
    <source>
        <dbReference type="ARBA" id="ARBA00038201"/>
    </source>
</evidence>
<evidence type="ECO:0000259" key="5">
    <source>
        <dbReference type="PROSITE" id="PS50219"/>
    </source>
</evidence>
<dbReference type="GO" id="GO:0006886">
    <property type="term" value="P:intracellular protein transport"/>
    <property type="evidence" value="ECO:0007669"/>
    <property type="project" value="UniProtKB-UniRule"/>
</dbReference>
<dbReference type="PROSITE" id="PS50236">
    <property type="entry name" value="CHCR"/>
    <property type="match status" value="1"/>
</dbReference>
<dbReference type="InParanoid" id="A0A0L0HI65"/>
<dbReference type="eggNOG" id="KOG2063">
    <property type="taxonomic scope" value="Eukaryota"/>
</dbReference>
<keyword evidence="2" id="KW-0472">Membrane</keyword>
<dbReference type="GO" id="GO:0012505">
    <property type="term" value="C:endomembrane system"/>
    <property type="evidence" value="ECO:0007669"/>
    <property type="project" value="UniProtKB-SubCell"/>
</dbReference>
<dbReference type="Proteomes" id="UP000053201">
    <property type="component" value="Unassembled WGS sequence"/>
</dbReference>
<dbReference type="PANTHER" id="PTHR12894:SF49">
    <property type="entry name" value="VAM6_VPS39-LIKE PROTEIN"/>
    <property type="match status" value="1"/>
</dbReference>
<evidence type="ECO:0000313" key="7">
    <source>
        <dbReference type="Proteomes" id="UP000053201"/>
    </source>
</evidence>
<feature type="repeat" description="CHCR" evidence="4">
    <location>
        <begin position="581"/>
        <end position="761"/>
    </location>
</feature>
<reference evidence="6 7" key="1">
    <citation type="submission" date="2009-08" db="EMBL/GenBank/DDBJ databases">
        <title>The Genome Sequence of Spizellomyces punctatus strain DAOM BR117.</title>
        <authorList>
            <consortium name="The Broad Institute Genome Sequencing Platform"/>
            <person name="Russ C."/>
            <person name="Cuomo C."/>
            <person name="Shea T."/>
            <person name="Young S.K."/>
            <person name="Zeng Q."/>
            <person name="Koehrsen M."/>
            <person name="Haas B."/>
            <person name="Borodovsky M."/>
            <person name="Guigo R."/>
            <person name="Alvarado L."/>
            <person name="Berlin A."/>
            <person name="Bochicchio J."/>
            <person name="Borenstein D."/>
            <person name="Chapman S."/>
            <person name="Chen Z."/>
            <person name="Engels R."/>
            <person name="Freedman E."/>
            <person name="Gellesch M."/>
            <person name="Goldberg J."/>
            <person name="Griggs A."/>
            <person name="Gujja S."/>
            <person name="Heiman D."/>
            <person name="Hepburn T."/>
            <person name="Howarth C."/>
            <person name="Jen D."/>
            <person name="Larson L."/>
            <person name="Lewis B."/>
            <person name="Mehta T."/>
            <person name="Park D."/>
            <person name="Pearson M."/>
            <person name="Roberts A."/>
            <person name="Saif S."/>
            <person name="Shenoy N."/>
            <person name="Sisk P."/>
            <person name="Stolte C."/>
            <person name="Sykes S."/>
            <person name="Thomson T."/>
            <person name="Walk T."/>
            <person name="White J."/>
            <person name="Yandava C."/>
            <person name="Burger G."/>
            <person name="Gray M.W."/>
            <person name="Holland P.W.H."/>
            <person name="King N."/>
            <person name="Lang F.B.F."/>
            <person name="Roger A.J."/>
            <person name="Ruiz-Trillo I."/>
            <person name="Lander E."/>
            <person name="Nusbaum C."/>
        </authorList>
    </citation>
    <scope>NUCLEOTIDE SEQUENCE [LARGE SCALE GENOMIC DNA]</scope>
    <source>
        <strain evidence="6 7">DAOM BR117</strain>
    </source>
</reference>
<evidence type="ECO:0000256" key="2">
    <source>
        <dbReference type="ARBA" id="ARBA00023136"/>
    </source>
</evidence>
<organism evidence="6 7">
    <name type="scientific">Spizellomyces punctatus (strain DAOM BR117)</name>
    <dbReference type="NCBI Taxonomy" id="645134"/>
    <lineage>
        <taxon>Eukaryota</taxon>
        <taxon>Fungi</taxon>
        <taxon>Fungi incertae sedis</taxon>
        <taxon>Chytridiomycota</taxon>
        <taxon>Chytridiomycota incertae sedis</taxon>
        <taxon>Chytridiomycetes</taxon>
        <taxon>Spizellomycetales</taxon>
        <taxon>Spizellomycetaceae</taxon>
        <taxon>Spizellomyces</taxon>
    </lineage>
</organism>
<proteinExistence type="inferred from homology"/>
<dbReference type="VEuPathDB" id="FungiDB:SPPG_03886"/>
<dbReference type="GO" id="GO:0006914">
    <property type="term" value="P:autophagy"/>
    <property type="evidence" value="ECO:0007669"/>
    <property type="project" value="TreeGrafter"/>
</dbReference>
<comment type="subcellular location">
    <subcellularLocation>
        <location evidence="1">Endomembrane system</location>
        <topology evidence="1">Peripheral membrane protein</topology>
    </subcellularLocation>
</comment>
<dbReference type="SUPFAM" id="SSF69322">
    <property type="entry name" value="Tricorn protease domain 2"/>
    <property type="match status" value="1"/>
</dbReference>
<accession>A0A0L0HI65</accession>
<dbReference type="GeneID" id="27687371"/>
<dbReference type="InterPro" id="IPR001180">
    <property type="entry name" value="CNH_dom"/>
</dbReference>
<dbReference type="PROSITE" id="PS50219">
    <property type="entry name" value="CNH"/>
    <property type="match status" value="1"/>
</dbReference>
<dbReference type="Pfam" id="PF10367">
    <property type="entry name" value="zf-Vps39_C"/>
    <property type="match status" value="1"/>
</dbReference>
<dbReference type="InterPro" id="IPR019453">
    <property type="entry name" value="VPS39/TGFA1_Znf"/>
</dbReference>
<dbReference type="AlphaFoldDB" id="A0A0L0HI65"/>
<feature type="domain" description="CNH" evidence="5">
    <location>
        <begin position="15"/>
        <end position="301"/>
    </location>
</feature>
<keyword evidence="7" id="KW-1185">Reference proteome</keyword>
<dbReference type="FunCoup" id="A0A0L0HI65">
    <property type="interactions" value="819"/>
</dbReference>
<evidence type="ECO:0000313" key="6">
    <source>
        <dbReference type="EMBL" id="KND00773.1"/>
    </source>
</evidence>
<gene>
    <name evidence="6" type="ORF">SPPG_03886</name>
</gene>
<dbReference type="STRING" id="645134.A0A0L0HI65"/>
<name>A0A0L0HI65_SPIPD</name>
<dbReference type="OMA" id="DETEMAR"/>
<comment type="similarity">
    <text evidence="3">Belongs to the VAM6/VPS39 family.</text>
</comment>
<dbReference type="InterPro" id="IPR032914">
    <property type="entry name" value="Vam6/VPS39/TRAP1"/>
</dbReference>
<evidence type="ECO:0000256" key="1">
    <source>
        <dbReference type="ARBA" id="ARBA00004184"/>
    </source>
</evidence>
<dbReference type="OrthoDB" id="5325112at2759"/>
<sequence>MHNVFHNQPIVENLPLKINCIQAYENKVIVGTDHGSLLLYSIEEDPVFTITLSESRVSSSRKGIDQLCLIPGTGDVAVLSDGAVTVYEIATLAVRTQIQKAKGVTLIAAPVAAQFGESESPTSANSELESRFCFATKRKVSFIKYNGSDVVLDKEVTLSDRPRTMLWLGQRLYIGFARSLSCVDVTTGAVKDLYSFRTSLTAALGSFAPVKTSSVLVTPFSGDRVLATKDNTTLALDHNGQVSQDLRVEWSSGPEAVAVWSPYLVGLFTGHLEVRRTQSNTLVQTIPLPNANMMIFGASILVASQASVWRLLPLDFEDQIEQLVTAGQFAEAKNLIEELDFPTEEDKTANIIRVRGMYAHHIFTTEHKYQEALSILKELQASPLDVINLYPDLSPPDPDGGTPEPAAPSDKKAMYLLMNYLSEQRAVLAKLRQQQEYLAGMKQAEPPDSALQAQYPVLADTLYLSEVVDTTLLKVYLSINEALVGSLLRVPNACNVEESEQLLLERQKYDELVDLYRGKGLHRNALDFLMRKASSPESTAAEVEKMVTYLHGINFEDNLDLILEYAAWILKRDSEEGIKIFTEHYDEVSPKARKGIVSFLETISEDFAIRYLEYLIHDLHDHDAELHDQLISCYLSKLKRDLSSKTGYDGPMLPKRSGADNTEDGRSFWTLRRKLAAFLEESQNYHAEQALASFPTDALYEERAMVLSRLKRHEEALRIYIEKVRNYHMANVYCEKHYDPDDPESQDVFLILLQLYLNMVQAGDYPLADVMTFLGVYGASMDATKALPMLPGTIQLKALLGYFQRCLHDMHRTRNMNEVVKNLLKAECLQFQERLTHYSTKRIRITDDRMCPICLKRIANSVFTCFPNGVVTHAYCAVKK</sequence>
<evidence type="ECO:0000256" key="4">
    <source>
        <dbReference type="PROSITE-ProRule" id="PRU01006"/>
    </source>
</evidence>
<dbReference type="GO" id="GO:0034058">
    <property type="term" value="P:endosomal vesicle fusion"/>
    <property type="evidence" value="ECO:0007669"/>
    <property type="project" value="TreeGrafter"/>
</dbReference>
<dbReference type="InterPro" id="IPR000547">
    <property type="entry name" value="Clathrin_H-chain/VPS_repeat"/>
</dbReference>
<dbReference type="Pfam" id="PF10366">
    <property type="entry name" value="Vps39_1"/>
    <property type="match status" value="1"/>
</dbReference>